<sequence length="249" mass="28449">MTDVQRLRCLAKTVDGRPPQSVIDRVAALAGVLQVEWWTARVVPQPEDVKNSLNAYTGVLDIFTESPEVIAESVLPILEGELGGVFSFLRGVVSDAEPEYDLLRETPPQHIPYQHLPIAWKHGHGPERREPTGNDLFRYTYFFAYRSDVSWEDGEDWYLGHHTREGKQLPNLVHYVTWHRRPTVAPKSSVLGIVRVTELCFESFEDFYASCYTLKPSWNMGEKHTEVVWTDYFALFLGIEPDIVVEGVS</sequence>
<gene>
    <name evidence="1" type="ORF">UFOPK3610_01658</name>
</gene>
<organism evidence="1">
    <name type="scientific">freshwater metagenome</name>
    <dbReference type="NCBI Taxonomy" id="449393"/>
    <lineage>
        <taxon>unclassified sequences</taxon>
        <taxon>metagenomes</taxon>
        <taxon>ecological metagenomes</taxon>
    </lineage>
</organism>
<protein>
    <submittedName>
        <fullName evidence="1">Unannotated protein</fullName>
    </submittedName>
</protein>
<name>A0A6J7I4Z2_9ZZZZ</name>
<dbReference type="AlphaFoldDB" id="A0A6J7I4Z2"/>
<dbReference type="InterPro" id="IPR011008">
    <property type="entry name" value="Dimeric_a/b-barrel"/>
</dbReference>
<evidence type="ECO:0000313" key="1">
    <source>
        <dbReference type="EMBL" id="CAB4925567.1"/>
    </source>
</evidence>
<dbReference type="SUPFAM" id="SSF54909">
    <property type="entry name" value="Dimeric alpha+beta barrel"/>
    <property type="match status" value="1"/>
</dbReference>
<reference evidence="1" key="1">
    <citation type="submission" date="2020-05" db="EMBL/GenBank/DDBJ databases">
        <authorList>
            <person name="Chiriac C."/>
            <person name="Salcher M."/>
            <person name="Ghai R."/>
            <person name="Kavagutti S V."/>
        </authorList>
    </citation>
    <scope>NUCLEOTIDE SEQUENCE</scope>
</reference>
<accession>A0A6J7I4Z2</accession>
<dbReference type="EMBL" id="CAFBMR010000094">
    <property type="protein sequence ID" value="CAB4925567.1"/>
    <property type="molecule type" value="Genomic_DNA"/>
</dbReference>
<proteinExistence type="predicted"/>